<dbReference type="InterPro" id="IPR013783">
    <property type="entry name" value="Ig-like_fold"/>
</dbReference>
<keyword evidence="2" id="KW-0472">Membrane</keyword>
<dbReference type="Gene3D" id="2.60.40.10">
    <property type="entry name" value="Immunoglobulins"/>
    <property type="match status" value="1"/>
</dbReference>
<dbReference type="GO" id="GO:0032259">
    <property type="term" value="P:methylation"/>
    <property type="evidence" value="ECO:0007669"/>
    <property type="project" value="UniProtKB-KW"/>
</dbReference>
<dbReference type="Pfam" id="PF00090">
    <property type="entry name" value="TSP_1"/>
    <property type="match status" value="1"/>
</dbReference>
<dbReference type="PANTHER" id="PTHR13600">
    <property type="entry name" value="LEUCINE CARBOXYL METHYLTRANSFERASE"/>
    <property type="match status" value="1"/>
</dbReference>
<dbReference type="SMART" id="SM00209">
    <property type="entry name" value="TSP1"/>
    <property type="match status" value="2"/>
</dbReference>
<dbReference type="EMBL" id="KL251233">
    <property type="protein sequence ID" value="KGB39570.1"/>
    <property type="molecule type" value="Genomic_DNA"/>
</dbReference>
<evidence type="ECO:0000256" key="1">
    <source>
        <dbReference type="ARBA" id="ARBA00022691"/>
    </source>
</evidence>
<keyword evidence="2" id="KW-0812">Transmembrane</keyword>
<evidence type="ECO:0000256" key="2">
    <source>
        <dbReference type="SAM" id="Phobius"/>
    </source>
</evidence>
<evidence type="ECO:0000259" key="3">
    <source>
        <dbReference type="PROSITE" id="PS50835"/>
    </source>
</evidence>
<evidence type="ECO:0000313" key="4">
    <source>
        <dbReference type="EMBL" id="KGB39570.1"/>
    </source>
</evidence>
<feature type="transmembrane region" description="Helical" evidence="2">
    <location>
        <begin position="683"/>
        <end position="702"/>
    </location>
</feature>
<dbReference type="Gene3D" id="2.20.100.10">
    <property type="entry name" value="Thrombospondin type-1 (TSP1) repeat"/>
    <property type="match status" value="1"/>
</dbReference>
<dbReference type="SUPFAM" id="SSF53335">
    <property type="entry name" value="S-adenosyl-L-methionine-dependent methyltransferases"/>
    <property type="match status" value="1"/>
</dbReference>
<name>A0A094ZXC4_SCHHA</name>
<dbReference type="GO" id="GO:0005829">
    <property type="term" value="C:cytosol"/>
    <property type="evidence" value="ECO:0007669"/>
    <property type="project" value="TreeGrafter"/>
</dbReference>
<dbReference type="SUPFAM" id="SSF48726">
    <property type="entry name" value="Immunoglobulin"/>
    <property type="match status" value="1"/>
</dbReference>
<protein>
    <submittedName>
        <fullName evidence="4">Leucine carboxyl methyltransferase 1</fullName>
    </submittedName>
</protein>
<dbReference type="PROSITE" id="PS50092">
    <property type="entry name" value="TSP1"/>
    <property type="match status" value="2"/>
</dbReference>
<dbReference type="AlphaFoldDB" id="A0A094ZXC4"/>
<dbReference type="InterPro" id="IPR029063">
    <property type="entry name" value="SAM-dependent_MTases_sf"/>
</dbReference>
<dbReference type="GO" id="GO:0018423">
    <property type="term" value="F:protein C-terminal leucine carboxyl O-methyltransferase activity"/>
    <property type="evidence" value="ECO:0007669"/>
    <property type="project" value="TreeGrafter"/>
</dbReference>
<dbReference type="PANTHER" id="PTHR13600:SF33">
    <property type="entry name" value="LEUCINE CARBOXYL METHYLTRANSFERASE 1"/>
    <property type="match status" value="1"/>
</dbReference>
<accession>A0A094ZXC4</accession>
<dbReference type="InterPro" id="IPR000884">
    <property type="entry name" value="TSP1_rpt"/>
</dbReference>
<keyword evidence="2" id="KW-1133">Transmembrane helix</keyword>
<dbReference type="InterPro" id="IPR036383">
    <property type="entry name" value="TSP1_rpt_sf"/>
</dbReference>
<gene>
    <name evidence="4" type="ORF">MS3_08012</name>
</gene>
<organism evidence="4">
    <name type="scientific">Schistosoma haematobium</name>
    <name type="common">Blood fluke</name>
    <dbReference type="NCBI Taxonomy" id="6185"/>
    <lineage>
        <taxon>Eukaryota</taxon>
        <taxon>Metazoa</taxon>
        <taxon>Spiralia</taxon>
        <taxon>Lophotrochozoa</taxon>
        <taxon>Platyhelminthes</taxon>
        <taxon>Trematoda</taxon>
        <taxon>Digenea</taxon>
        <taxon>Strigeidida</taxon>
        <taxon>Schistosomatoidea</taxon>
        <taxon>Schistosomatidae</taxon>
        <taxon>Schistosoma</taxon>
    </lineage>
</organism>
<dbReference type="PROSITE" id="PS50835">
    <property type="entry name" value="IG_LIKE"/>
    <property type="match status" value="1"/>
</dbReference>
<dbReference type="SUPFAM" id="SSF82895">
    <property type="entry name" value="TSP-1 type 1 repeat"/>
    <property type="match status" value="2"/>
</dbReference>
<dbReference type="InterPro" id="IPR007110">
    <property type="entry name" value="Ig-like_dom"/>
</dbReference>
<dbReference type="InterPro" id="IPR036179">
    <property type="entry name" value="Ig-like_dom_sf"/>
</dbReference>
<sequence>MTDRSTFSFYHILLYVCYISNEKLYTLNPDASPLKDDNLNLTVNQKTSVVDTLHDNLHYVFETGRFHLLSFDLRRSVQDLLDVLCSTVNGAGCSKSCPTLFLAECVLVYMSPEASCQLIKGLSVNFPRASFLHYEQVNMSDSFGSIMIKNFRARSCELPGLNACHSLATQEERFFKAGWKKAKGWTINQVYKMLPSSTRYRVEHLELLDDLEVTMQLFDHYCILLATNDEIICPDEQLKESLATIDYVLASRNLKYRWGQWSSTPLTCSVTCGNGVRCRVRSCLDGYGNVQSSTVMCESSNPYESQAKECIPCFVNTRCPRIPGWGTWSSWSSCLPTGGQNINGEGCHTGSRTRYRFCNNPPPEPYGFNCSGVSHQTTECDHNCVDEDFSSLDIADKITFQVAKDQLNLNAYQNILRMHVKQSARMDCVTPAYNLAKKLTSRGIFGLTSRLFKEHTLTIKWLKNGRSINPTDSGSGSISGRFYRTKKPKNNQNRLFDEEMKWNLLPEISSFYMEDTYLVFPSIDHYDQGFYTCQMTFGNHKWNTIFYTLIVTGVKYIALEGNPFYLYSNLGYFNALDNTAVWMESAQIVWKLNGYEYSRNLALRLNRRIQLIPYLNLTHHGTWKCFLFIQTYRLPSQADNPRTSINRIYLINEFYLKIYPMQPSLWQSIEYPITTRALKQTTVILLTIGLLLTLIILLNIWAARRWIKRTLTIDQQKAIIQELLHNECRLLLACRKRASINKNRLLPLILQEDQRLQKASRALGLDNEQQQIETN</sequence>
<keyword evidence="4" id="KW-0808">Transferase</keyword>
<feature type="domain" description="Ig-like" evidence="3">
    <location>
        <begin position="422"/>
        <end position="536"/>
    </location>
</feature>
<dbReference type="InterPro" id="IPR016651">
    <property type="entry name" value="LCMT1"/>
</dbReference>
<proteinExistence type="predicted"/>
<dbReference type="Gene3D" id="3.40.50.150">
    <property type="entry name" value="Vaccinia Virus protein VP39"/>
    <property type="match status" value="1"/>
</dbReference>
<reference evidence="4" key="1">
    <citation type="journal article" date="2012" name="Nat. Genet.">
        <title>Whole-genome sequence of Schistosoma haematobium.</title>
        <authorList>
            <person name="Young N.D."/>
            <person name="Jex A.R."/>
            <person name="Li B."/>
            <person name="Liu S."/>
            <person name="Yang L."/>
            <person name="Xiong Z."/>
            <person name="Li Y."/>
            <person name="Cantacessi C."/>
            <person name="Hall R.S."/>
            <person name="Xu X."/>
            <person name="Chen F."/>
            <person name="Wu X."/>
            <person name="Zerlotini A."/>
            <person name="Oliveira G."/>
            <person name="Hofmann A."/>
            <person name="Zhang G."/>
            <person name="Fang X."/>
            <person name="Kang Y."/>
            <person name="Campbell B.E."/>
            <person name="Loukas A."/>
            <person name="Ranganathan S."/>
            <person name="Rollinson D."/>
            <person name="Rinaldi G."/>
            <person name="Brindley P.J."/>
            <person name="Yang H."/>
            <person name="Wang J."/>
            <person name="Wang J."/>
            <person name="Gasser R.B."/>
        </authorList>
    </citation>
    <scope>NUCLEOTIDE SEQUENCE [LARGE SCALE GENOMIC DNA]</scope>
</reference>
<keyword evidence="1" id="KW-0949">S-adenosyl-L-methionine</keyword>
<dbReference type="STRING" id="6185.A0A094ZXC4"/>
<keyword evidence="4" id="KW-0489">Methyltransferase</keyword>